<sequence length="281" mass="31859">MWKRESGGRRLARFLPVVVVLMISIIIYSIYLVYNCFPLLQIEVPEEYRDDAARRRGFIHLLFSHLLASLMFWSLFKACVTGAGSVPDTTVWKSRPNTAELVERKRDGTVRYCHKCAHYKPDRAHHSRHTGTCTLKLDHYCPWVANDIGYFNYKYFYLTLLYSTATLSFTSATMFPTVSASSGKTSEGKCRGPNVTPVLPSIVGSFFIFHTYLLSINSSTVEYCEKRRGGPGHDWDLGVWNNIKEVMVGLGSKVHQASAHITSSVGGKPFSLACPRWRTLW</sequence>
<keyword evidence="5 7" id="KW-0472">Membrane</keyword>
<comment type="subcellular location">
    <subcellularLocation>
        <location evidence="1">Membrane</location>
        <topology evidence="1">Multi-pass membrane protein</topology>
    </subcellularLocation>
</comment>
<reference evidence="9" key="1">
    <citation type="journal article" date="2015" name="PLoS ONE">
        <title>Comprehensive Evaluation of Toxoplasma gondii VEG and Neospora caninum LIV Genomes with Tachyzoite Stage Transcriptome and Proteome Defines Novel Transcript Features.</title>
        <authorList>
            <person name="Ramaprasad A."/>
            <person name="Mourier T."/>
            <person name="Naeem R."/>
            <person name="Malas T.B."/>
            <person name="Moussa E."/>
            <person name="Panigrahi A."/>
            <person name="Vermont S.J."/>
            <person name="Otto T.D."/>
            <person name="Wastling J."/>
            <person name="Pain A."/>
        </authorList>
    </citation>
    <scope>NUCLEOTIDE SEQUENCE</scope>
    <source>
        <strain evidence="9">VEG</strain>
    </source>
</reference>
<keyword evidence="6 7" id="KW-0012">Acyltransferase</keyword>
<feature type="transmembrane region" description="Helical" evidence="7">
    <location>
        <begin position="12"/>
        <end position="34"/>
    </location>
</feature>
<evidence type="ECO:0000256" key="4">
    <source>
        <dbReference type="ARBA" id="ARBA00022989"/>
    </source>
</evidence>
<dbReference type="Pfam" id="PF01529">
    <property type="entry name" value="DHHC"/>
    <property type="match status" value="1"/>
</dbReference>
<feature type="transmembrane region" description="Helical" evidence="7">
    <location>
        <begin position="155"/>
        <end position="178"/>
    </location>
</feature>
<evidence type="ECO:0000256" key="1">
    <source>
        <dbReference type="ARBA" id="ARBA00004141"/>
    </source>
</evidence>
<feature type="transmembrane region" description="Helical" evidence="7">
    <location>
        <begin position="198"/>
        <end position="218"/>
    </location>
</feature>
<name>A0A0F7UR16_TOXGV</name>
<keyword evidence="4 7" id="KW-1133">Transmembrane helix</keyword>
<dbReference type="PANTHER" id="PTHR12246">
    <property type="entry name" value="PALMITOYLTRANSFERASE ZDHHC16"/>
    <property type="match status" value="1"/>
</dbReference>
<feature type="domain" description="Palmitoyltransferase DHHC" evidence="8">
    <location>
        <begin position="111"/>
        <end position="226"/>
    </location>
</feature>
<evidence type="ECO:0000256" key="7">
    <source>
        <dbReference type="RuleBase" id="RU079119"/>
    </source>
</evidence>
<proteinExistence type="inferred from homology"/>
<evidence type="ECO:0000259" key="8">
    <source>
        <dbReference type="Pfam" id="PF01529"/>
    </source>
</evidence>
<keyword evidence="3 7" id="KW-0812">Transmembrane</keyword>
<comment type="catalytic activity">
    <reaction evidence="7">
        <text>L-cysteinyl-[protein] + hexadecanoyl-CoA = S-hexadecanoyl-L-cysteinyl-[protein] + CoA</text>
        <dbReference type="Rhea" id="RHEA:36683"/>
        <dbReference type="Rhea" id="RHEA-COMP:10131"/>
        <dbReference type="Rhea" id="RHEA-COMP:11032"/>
        <dbReference type="ChEBI" id="CHEBI:29950"/>
        <dbReference type="ChEBI" id="CHEBI:57287"/>
        <dbReference type="ChEBI" id="CHEBI:57379"/>
        <dbReference type="ChEBI" id="CHEBI:74151"/>
        <dbReference type="EC" id="2.3.1.225"/>
    </reaction>
</comment>
<comment type="domain">
    <text evidence="7">The DHHC domain is required for palmitoyltransferase activity.</text>
</comment>
<dbReference type="InterPro" id="IPR039859">
    <property type="entry name" value="PFA4/ZDH16/20/ERF2-like"/>
</dbReference>
<dbReference type="InterPro" id="IPR001594">
    <property type="entry name" value="Palmitoyltrfase_DHHC"/>
</dbReference>
<evidence type="ECO:0000256" key="2">
    <source>
        <dbReference type="ARBA" id="ARBA00022679"/>
    </source>
</evidence>
<gene>
    <name evidence="9" type="ORF">BN1205_042090</name>
</gene>
<organism evidence="9">
    <name type="scientific">Toxoplasma gondii (strain ATCC 50861 / VEG)</name>
    <dbReference type="NCBI Taxonomy" id="432359"/>
    <lineage>
        <taxon>Eukaryota</taxon>
        <taxon>Sar</taxon>
        <taxon>Alveolata</taxon>
        <taxon>Apicomplexa</taxon>
        <taxon>Conoidasida</taxon>
        <taxon>Coccidia</taxon>
        <taxon>Eucoccidiorida</taxon>
        <taxon>Eimeriorina</taxon>
        <taxon>Sarcocystidae</taxon>
        <taxon>Toxoplasma</taxon>
    </lineage>
</organism>
<evidence type="ECO:0000313" key="9">
    <source>
        <dbReference type="EMBL" id="CEL72675.1"/>
    </source>
</evidence>
<dbReference type="EMBL" id="LN714493">
    <property type="protein sequence ID" value="CEL72675.1"/>
    <property type="molecule type" value="Genomic_DNA"/>
</dbReference>
<comment type="similarity">
    <text evidence="7">Belongs to the DHHC palmitoyltransferase family.</text>
</comment>
<evidence type="ECO:0000256" key="6">
    <source>
        <dbReference type="ARBA" id="ARBA00023315"/>
    </source>
</evidence>
<dbReference type="PROSITE" id="PS50216">
    <property type="entry name" value="DHHC"/>
    <property type="match status" value="1"/>
</dbReference>
<accession>A0A0F7UR16</accession>
<dbReference type="EC" id="2.3.1.225" evidence="7"/>
<dbReference type="AlphaFoldDB" id="A0A0F7UR16"/>
<dbReference type="GO" id="GO:0016020">
    <property type="term" value="C:membrane"/>
    <property type="evidence" value="ECO:0007669"/>
    <property type="project" value="UniProtKB-SubCell"/>
</dbReference>
<keyword evidence="2 7" id="KW-0808">Transferase</keyword>
<evidence type="ECO:0000256" key="3">
    <source>
        <dbReference type="ARBA" id="ARBA00022692"/>
    </source>
</evidence>
<evidence type="ECO:0000256" key="5">
    <source>
        <dbReference type="ARBA" id="ARBA00023136"/>
    </source>
</evidence>
<dbReference type="GO" id="GO:0019706">
    <property type="term" value="F:protein-cysteine S-palmitoyltransferase activity"/>
    <property type="evidence" value="ECO:0007669"/>
    <property type="project" value="UniProtKB-EC"/>
</dbReference>
<feature type="transmembrane region" description="Helical" evidence="7">
    <location>
        <begin position="57"/>
        <end position="76"/>
    </location>
</feature>
<protein>
    <recommendedName>
        <fullName evidence="7">Palmitoyltransferase</fullName>
        <ecNumber evidence="7">2.3.1.225</ecNumber>
    </recommendedName>
</protein>